<feature type="repeat" description="ANK" evidence="8">
    <location>
        <begin position="330"/>
        <end position="352"/>
    </location>
</feature>
<dbReference type="AlphaFoldDB" id="A0A151RBS5"/>
<evidence type="ECO:0000256" key="5">
    <source>
        <dbReference type="ARBA" id="ARBA00022989"/>
    </source>
</evidence>
<evidence type="ECO:0000313" key="11">
    <source>
        <dbReference type="EMBL" id="KYP39981.1"/>
    </source>
</evidence>
<feature type="transmembrane region" description="Helical" evidence="9">
    <location>
        <begin position="560"/>
        <end position="585"/>
    </location>
</feature>
<dbReference type="EC" id="2.7.6.3" evidence="11"/>
<dbReference type="EMBL" id="KQ483867">
    <property type="protein sequence ID" value="KYP39981.1"/>
    <property type="molecule type" value="Genomic_DNA"/>
</dbReference>
<reference evidence="11" key="1">
    <citation type="journal article" date="2012" name="Nat. Biotechnol.">
        <title>Draft genome sequence of pigeonpea (Cajanus cajan), an orphan legume crop of resource-poor farmers.</title>
        <authorList>
            <person name="Varshney R.K."/>
            <person name="Chen W."/>
            <person name="Li Y."/>
            <person name="Bharti A.K."/>
            <person name="Saxena R.K."/>
            <person name="Schlueter J.A."/>
            <person name="Donoghue M.T."/>
            <person name="Azam S."/>
            <person name="Fan G."/>
            <person name="Whaley A.M."/>
            <person name="Farmer A.D."/>
            <person name="Sheridan J."/>
            <person name="Iwata A."/>
            <person name="Tuteja R."/>
            <person name="Penmetsa R.V."/>
            <person name="Wu W."/>
            <person name="Upadhyaya H.D."/>
            <person name="Yang S.P."/>
            <person name="Shah T."/>
            <person name="Saxena K.B."/>
            <person name="Michael T."/>
            <person name="McCombie W.R."/>
            <person name="Yang B."/>
            <person name="Zhang G."/>
            <person name="Yang H."/>
            <person name="Wang J."/>
            <person name="Spillane C."/>
            <person name="Cook D.R."/>
            <person name="May G.D."/>
            <person name="Xu X."/>
            <person name="Jackson S.A."/>
        </authorList>
    </citation>
    <scope>NUCLEOTIDE SEQUENCE [LARGE SCALE GENOMIC DNA]</scope>
</reference>
<dbReference type="OMA" id="TYCLASK"/>
<dbReference type="SMART" id="SM00248">
    <property type="entry name" value="ANK"/>
    <property type="match status" value="8"/>
</dbReference>
<feature type="domain" description="PGG" evidence="10">
    <location>
        <begin position="451"/>
        <end position="554"/>
    </location>
</feature>
<comment type="subcellular location">
    <subcellularLocation>
        <location evidence="2">Cell membrane</location>
        <topology evidence="2">Peripheral membrane protein</topology>
        <orientation evidence="2">Cytoplasmic side</orientation>
    </subcellularLocation>
    <subcellularLocation>
        <location evidence="1">Membrane</location>
        <topology evidence="1">Multi-pass membrane protein</topology>
    </subcellularLocation>
</comment>
<dbReference type="GO" id="GO:0005886">
    <property type="term" value="C:plasma membrane"/>
    <property type="evidence" value="ECO:0007669"/>
    <property type="project" value="UniProtKB-SubCell"/>
</dbReference>
<keyword evidence="11" id="KW-0808">Transferase</keyword>
<evidence type="ECO:0000256" key="9">
    <source>
        <dbReference type="SAM" id="Phobius"/>
    </source>
</evidence>
<sequence length="632" mass="70979">MSGSTQPSTKEEKESEASIISENITHDQKDNIHLLQEVYHLAHGGALSNSQDSYFFDLTQTRTPVLGNTMLHVAACNDNNDVVDLVVKKAPELLFLRNKNEDTALHVAARAGHNLTIQKLLEAYSDFQRPEIAKEWLQFEQRNNAEGLIYLIRLENNQGNTMLHEAMMCSKCKGPNIFQVLDSYRGESVSESCYESALTKINKANQSVLYLAVETGHKDTVIHILNKCHENVMPHGISPLKAAIMKHDEDMLKIILSKKQEWIHLKDKDGRVALHYAASTGLEKCKSCSNQKDKDGSLPLHLAVAYGGDVEVVKELLKYCSDPTEMLDKSGRNILHIAAKNGKYEVLQYILQTQTRGFKEMINQKDVEGNTPLHLASKWCHPRIVYDLTWDERVNLRAVNQYNQTALDIVNEVYQSQENPSLRQAIIKGKDGVSETKIIVNCKDKGSETEPYKDRVESLQVVSTLIVTASVAACLAVPGEADGAANNIKHAMFHFFIFSITISLFSSMSATIILFWTRLGVLELLVCGLDCVLPLLGVSLISLSLAFMSGLYTVISEKTWLATTFLVISLIFVVVLSFLYILLFFPSKSTKKPLRYISFYPFLFLAWLAEPGTPHQSHNMKDNIVCRCCDWM</sequence>
<dbReference type="InterPro" id="IPR002110">
    <property type="entry name" value="Ankyrin_rpt"/>
</dbReference>
<keyword evidence="5 9" id="KW-1133">Transmembrane helix</keyword>
<accession>A0A151RBS5</accession>
<dbReference type="Pfam" id="PF13962">
    <property type="entry name" value="PGG"/>
    <property type="match status" value="1"/>
</dbReference>
<feature type="transmembrane region" description="Helical" evidence="9">
    <location>
        <begin position="491"/>
        <end position="517"/>
    </location>
</feature>
<protein>
    <submittedName>
        <fullName evidence="11">Ankyrin repeat-containing protein At3g12360 family</fullName>
        <ecNumber evidence="11">2.7.6.3</ecNumber>
    </submittedName>
</protein>
<dbReference type="Gramene" id="C.cajan_40554.t">
    <property type="protein sequence ID" value="C.cajan_40554.t"/>
    <property type="gene ID" value="C.cajan_40554"/>
</dbReference>
<evidence type="ECO:0000313" key="12">
    <source>
        <dbReference type="Proteomes" id="UP000075243"/>
    </source>
</evidence>
<evidence type="ECO:0000259" key="10">
    <source>
        <dbReference type="Pfam" id="PF13962"/>
    </source>
</evidence>
<dbReference type="PROSITE" id="PS50088">
    <property type="entry name" value="ANK_REPEAT"/>
    <property type="match status" value="1"/>
</dbReference>
<evidence type="ECO:0000256" key="3">
    <source>
        <dbReference type="ARBA" id="ARBA00022692"/>
    </source>
</evidence>
<dbReference type="STRING" id="3821.A0A151RBS5"/>
<keyword evidence="12" id="KW-1185">Reference proteome</keyword>
<evidence type="ECO:0000256" key="2">
    <source>
        <dbReference type="ARBA" id="ARBA00004413"/>
    </source>
</evidence>
<organism evidence="11 12">
    <name type="scientific">Cajanus cajan</name>
    <name type="common">Pigeon pea</name>
    <name type="synonym">Cajanus indicus</name>
    <dbReference type="NCBI Taxonomy" id="3821"/>
    <lineage>
        <taxon>Eukaryota</taxon>
        <taxon>Viridiplantae</taxon>
        <taxon>Streptophyta</taxon>
        <taxon>Embryophyta</taxon>
        <taxon>Tracheophyta</taxon>
        <taxon>Spermatophyta</taxon>
        <taxon>Magnoliopsida</taxon>
        <taxon>eudicotyledons</taxon>
        <taxon>Gunneridae</taxon>
        <taxon>Pentapetalae</taxon>
        <taxon>rosids</taxon>
        <taxon>fabids</taxon>
        <taxon>Fabales</taxon>
        <taxon>Fabaceae</taxon>
        <taxon>Papilionoideae</taxon>
        <taxon>50 kb inversion clade</taxon>
        <taxon>NPAAA clade</taxon>
        <taxon>indigoferoid/millettioid clade</taxon>
        <taxon>Phaseoleae</taxon>
        <taxon>Cajanus</taxon>
    </lineage>
</organism>
<evidence type="ECO:0000256" key="1">
    <source>
        <dbReference type="ARBA" id="ARBA00004141"/>
    </source>
</evidence>
<dbReference type="Pfam" id="PF12796">
    <property type="entry name" value="Ank_2"/>
    <property type="match status" value="3"/>
</dbReference>
<dbReference type="PANTHER" id="PTHR24186:SF46">
    <property type="entry name" value="PROTEIN ACCELERATED CELL DEATH 6-LIKE"/>
    <property type="match status" value="1"/>
</dbReference>
<dbReference type="InterPro" id="IPR026961">
    <property type="entry name" value="PGG_dom"/>
</dbReference>
<keyword evidence="3 9" id="KW-0812">Transmembrane</keyword>
<keyword evidence="4" id="KW-0677">Repeat</keyword>
<evidence type="ECO:0000256" key="8">
    <source>
        <dbReference type="PROSITE-ProRule" id="PRU00023"/>
    </source>
</evidence>
<dbReference type="InterPro" id="IPR036770">
    <property type="entry name" value="Ankyrin_rpt-contain_sf"/>
</dbReference>
<evidence type="ECO:0000256" key="7">
    <source>
        <dbReference type="ARBA" id="ARBA00023136"/>
    </source>
</evidence>
<feature type="transmembrane region" description="Helical" evidence="9">
    <location>
        <begin position="524"/>
        <end position="548"/>
    </location>
</feature>
<dbReference type="PROSITE" id="PS50297">
    <property type="entry name" value="ANK_REP_REGION"/>
    <property type="match status" value="1"/>
</dbReference>
<dbReference type="PANTHER" id="PTHR24186">
    <property type="entry name" value="PROTEIN PHOSPHATASE 1 REGULATORY SUBUNIT"/>
    <property type="match status" value="1"/>
</dbReference>
<keyword evidence="7 9" id="KW-0472">Membrane</keyword>
<keyword evidence="6 8" id="KW-0040">ANK repeat</keyword>
<dbReference type="GO" id="GO:0003848">
    <property type="term" value="F:2-amino-4-hydroxy-6-hydroxymethyldihydropteridine diphosphokinase activity"/>
    <property type="evidence" value="ECO:0007669"/>
    <property type="project" value="UniProtKB-EC"/>
</dbReference>
<dbReference type="SUPFAM" id="SSF48403">
    <property type="entry name" value="Ankyrin repeat"/>
    <property type="match status" value="1"/>
</dbReference>
<dbReference type="Proteomes" id="UP000075243">
    <property type="component" value="Unassembled WGS sequence"/>
</dbReference>
<dbReference type="Gene3D" id="1.25.40.20">
    <property type="entry name" value="Ankyrin repeat-containing domain"/>
    <property type="match status" value="3"/>
</dbReference>
<evidence type="ECO:0000256" key="4">
    <source>
        <dbReference type="ARBA" id="ARBA00022737"/>
    </source>
</evidence>
<proteinExistence type="predicted"/>
<evidence type="ECO:0000256" key="6">
    <source>
        <dbReference type="ARBA" id="ARBA00023043"/>
    </source>
</evidence>
<name>A0A151RBS5_CAJCA</name>
<gene>
    <name evidence="11" type="ORF">KK1_038686</name>
</gene>